<evidence type="ECO:0000313" key="8">
    <source>
        <dbReference type="Proteomes" id="UP000591948"/>
    </source>
</evidence>
<dbReference type="EMBL" id="BLRY01000612">
    <property type="protein sequence ID" value="GFP29065.1"/>
    <property type="molecule type" value="Genomic_DNA"/>
</dbReference>
<keyword evidence="5 6" id="KW-0233">DNA recombination</keyword>
<dbReference type="PANTHER" id="PTHR33217:SF7">
    <property type="entry name" value="TRANSPOSASE FOR INSERTION SEQUENCE ELEMENT IS1081"/>
    <property type="match status" value="1"/>
</dbReference>
<evidence type="ECO:0000256" key="1">
    <source>
        <dbReference type="ARBA" id="ARBA00002190"/>
    </source>
</evidence>
<evidence type="ECO:0000256" key="4">
    <source>
        <dbReference type="ARBA" id="ARBA00023125"/>
    </source>
</evidence>
<name>A0A6V8P8U5_9ACTN</name>
<dbReference type="Pfam" id="PF00872">
    <property type="entry name" value="Transposase_mut"/>
    <property type="match status" value="1"/>
</dbReference>
<gene>
    <name evidence="7" type="ORF">HKBW3S33_02481</name>
</gene>
<evidence type="ECO:0000256" key="6">
    <source>
        <dbReference type="RuleBase" id="RU365089"/>
    </source>
</evidence>
<keyword evidence="3 6" id="KW-0815">Transposition</keyword>
<dbReference type="AlphaFoldDB" id="A0A6V8P8U5"/>
<comment type="caution">
    <text evidence="7">The sequence shown here is derived from an EMBL/GenBank/DDBJ whole genome shotgun (WGS) entry which is preliminary data.</text>
</comment>
<dbReference type="GO" id="GO:0003677">
    <property type="term" value="F:DNA binding"/>
    <property type="evidence" value="ECO:0007669"/>
    <property type="project" value="UniProtKB-UniRule"/>
</dbReference>
<keyword evidence="4 6" id="KW-0238">DNA-binding</keyword>
<evidence type="ECO:0000313" key="7">
    <source>
        <dbReference type="EMBL" id="GFP29065.1"/>
    </source>
</evidence>
<feature type="non-terminal residue" evidence="7">
    <location>
        <position position="1"/>
    </location>
</feature>
<proteinExistence type="inferred from homology"/>
<evidence type="ECO:0000256" key="3">
    <source>
        <dbReference type="ARBA" id="ARBA00022578"/>
    </source>
</evidence>
<dbReference type="RefSeq" id="WP_219855791.1">
    <property type="nucleotide sequence ID" value="NZ_BLRY01000612.1"/>
</dbReference>
<dbReference type="InterPro" id="IPR001207">
    <property type="entry name" value="Transposase_mutator"/>
</dbReference>
<keyword evidence="8" id="KW-1185">Reference proteome</keyword>
<dbReference type="Proteomes" id="UP000591948">
    <property type="component" value="Unassembled WGS sequence"/>
</dbReference>
<accession>A0A6V8P8U5</accession>
<dbReference type="PANTHER" id="PTHR33217">
    <property type="entry name" value="TRANSPOSASE FOR INSERTION SEQUENCE ELEMENT IS1081"/>
    <property type="match status" value="1"/>
</dbReference>
<organism evidence="7 8">
    <name type="scientific">Candidatus Hakubella thermalkaliphila</name>
    <dbReference type="NCBI Taxonomy" id="2754717"/>
    <lineage>
        <taxon>Bacteria</taxon>
        <taxon>Bacillati</taxon>
        <taxon>Actinomycetota</taxon>
        <taxon>Actinomycetota incertae sedis</taxon>
        <taxon>Candidatus Hakubellales</taxon>
        <taxon>Candidatus Hakubellaceae</taxon>
        <taxon>Candidatus Hakubella</taxon>
    </lineage>
</organism>
<protein>
    <recommendedName>
        <fullName evidence="6">Mutator family transposase</fullName>
    </recommendedName>
</protein>
<comment type="similarity">
    <text evidence="2 6">Belongs to the transposase mutator family.</text>
</comment>
<reference evidence="7 8" key="1">
    <citation type="journal article" date="2020" name="Front. Microbiol.">
        <title>Single-cell genomics of novel Actinobacteria with the Wood-Ljungdahl pathway discovered in a serpentinizing system.</title>
        <authorList>
            <person name="Merino N."/>
            <person name="Kawai M."/>
            <person name="Boyd E.S."/>
            <person name="Colman D.R."/>
            <person name="McGlynn S.E."/>
            <person name="Nealson K.H."/>
            <person name="Kurokawa K."/>
            <person name="Hongoh Y."/>
        </authorList>
    </citation>
    <scope>NUCLEOTIDE SEQUENCE [LARGE SCALE GENOMIC DNA]</scope>
    <source>
        <strain evidence="7 8">S33</strain>
    </source>
</reference>
<dbReference type="GO" id="GO:0006313">
    <property type="term" value="P:DNA transposition"/>
    <property type="evidence" value="ECO:0007669"/>
    <property type="project" value="UniProtKB-UniRule"/>
</dbReference>
<evidence type="ECO:0000256" key="2">
    <source>
        <dbReference type="ARBA" id="ARBA00010961"/>
    </source>
</evidence>
<comment type="function">
    <text evidence="1 6">Required for the transposition of the insertion element.</text>
</comment>
<dbReference type="GO" id="GO:0004803">
    <property type="term" value="F:transposase activity"/>
    <property type="evidence" value="ECO:0007669"/>
    <property type="project" value="UniProtKB-UniRule"/>
</dbReference>
<evidence type="ECO:0000256" key="5">
    <source>
        <dbReference type="ARBA" id="ARBA00023172"/>
    </source>
</evidence>
<sequence length="149" mass="17794">VTVQGKRELIDFMVVSHEGANVSNYLRRKDQDKCIKEARATHNARNRQEVVEVFNKWAKKWRSVCPKAVKCIEKDMEELLNFYSCPKEIRIKVRTTNVIERAFREVRRRTRPMSCFNNTQSIERIVYAVLSHLNDKWRIKPLKEFTHKS</sequence>
<keyword evidence="6" id="KW-0814">Transposable element</keyword>